<dbReference type="AlphaFoldDB" id="A0A8S9RVW1"/>
<comment type="caution">
    <text evidence="2">The sequence shown here is derived from an EMBL/GenBank/DDBJ whole genome shotgun (WGS) entry which is preliminary data.</text>
</comment>
<protein>
    <submittedName>
        <fullName evidence="2">Uncharacterized protein</fullName>
    </submittedName>
</protein>
<reference evidence="2" key="1">
    <citation type="submission" date="2019-12" db="EMBL/GenBank/DDBJ databases">
        <title>Genome sequencing and annotation of Brassica cretica.</title>
        <authorList>
            <person name="Studholme D.J."/>
            <person name="Sarris P."/>
        </authorList>
    </citation>
    <scope>NUCLEOTIDE SEQUENCE</scope>
    <source>
        <strain evidence="2">PFS-109/04</strain>
        <tissue evidence="2">Leaf</tissue>
    </source>
</reference>
<evidence type="ECO:0000313" key="2">
    <source>
        <dbReference type="EMBL" id="KAF3584332.1"/>
    </source>
</evidence>
<evidence type="ECO:0000256" key="1">
    <source>
        <dbReference type="SAM" id="MobiDB-lite"/>
    </source>
</evidence>
<proteinExistence type="predicted"/>
<feature type="region of interest" description="Disordered" evidence="1">
    <location>
        <begin position="92"/>
        <end position="111"/>
    </location>
</feature>
<accession>A0A8S9RVW1</accession>
<dbReference type="Proteomes" id="UP000712600">
    <property type="component" value="Unassembled WGS sequence"/>
</dbReference>
<gene>
    <name evidence="2" type="ORF">F2Q69_00026512</name>
</gene>
<name>A0A8S9RVW1_BRACR</name>
<sequence>MSQFYWLKPWGPIVMFPDSTPAGGELLISVTKCGGITEQHDITCQGVSSSESTGSKMLSQLSDGLWGIIRSEDGMKSEIRETLQSVYAILSNPGGLQEGPSTREAGYQHRSLKVKPPRLIPI</sequence>
<dbReference type="EMBL" id="QGKX02000088">
    <property type="protein sequence ID" value="KAF3584332.1"/>
    <property type="molecule type" value="Genomic_DNA"/>
</dbReference>
<evidence type="ECO:0000313" key="3">
    <source>
        <dbReference type="Proteomes" id="UP000712600"/>
    </source>
</evidence>
<organism evidence="2 3">
    <name type="scientific">Brassica cretica</name>
    <name type="common">Mustard</name>
    <dbReference type="NCBI Taxonomy" id="69181"/>
    <lineage>
        <taxon>Eukaryota</taxon>
        <taxon>Viridiplantae</taxon>
        <taxon>Streptophyta</taxon>
        <taxon>Embryophyta</taxon>
        <taxon>Tracheophyta</taxon>
        <taxon>Spermatophyta</taxon>
        <taxon>Magnoliopsida</taxon>
        <taxon>eudicotyledons</taxon>
        <taxon>Gunneridae</taxon>
        <taxon>Pentapetalae</taxon>
        <taxon>rosids</taxon>
        <taxon>malvids</taxon>
        <taxon>Brassicales</taxon>
        <taxon>Brassicaceae</taxon>
        <taxon>Brassiceae</taxon>
        <taxon>Brassica</taxon>
    </lineage>
</organism>